<name>A0AAN8WGI0_HALRR</name>
<accession>A0AAN8WGI0</accession>
<comment type="caution">
    <text evidence="5">The sequence shown here is derived from an EMBL/GenBank/DDBJ whole genome shotgun (WGS) entry which is preliminary data.</text>
</comment>
<dbReference type="GO" id="GO:0004601">
    <property type="term" value="F:peroxidase activity"/>
    <property type="evidence" value="ECO:0007669"/>
    <property type="project" value="UniProtKB-KW"/>
</dbReference>
<evidence type="ECO:0000256" key="2">
    <source>
        <dbReference type="ARBA" id="ARBA00022525"/>
    </source>
</evidence>
<dbReference type="EMBL" id="JAXCGZ010019699">
    <property type="protein sequence ID" value="KAK7065880.1"/>
    <property type="molecule type" value="Genomic_DNA"/>
</dbReference>
<dbReference type="InterPro" id="IPR010255">
    <property type="entry name" value="Haem_peroxidase_sf"/>
</dbReference>
<dbReference type="PRINTS" id="PR00457">
    <property type="entry name" value="ANPEROXIDASE"/>
</dbReference>
<evidence type="ECO:0000256" key="3">
    <source>
        <dbReference type="ARBA" id="ARBA00022559"/>
    </source>
</evidence>
<organism evidence="5 6">
    <name type="scientific">Halocaridina rubra</name>
    <name type="common">Hawaiian red shrimp</name>
    <dbReference type="NCBI Taxonomy" id="373956"/>
    <lineage>
        <taxon>Eukaryota</taxon>
        <taxon>Metazoa</taxon>
        <taxon>Ecdysozoa</taxon>
        <taxon>Arthropoda</taxon>
        <taxon>Crustacea</taxon>
        <taxon>Multicrustacea</taxon>
        <taxon>Malacostraca</taxon>
        <taxon>Eumalacostraca</taxon>
        <taxon>Eucarida</taxon>
        <taxon>Decapoda</taxon>
        <taxon>Pleocyemata</taxon>
        <taxon>Caridea</taxon>
        <taxon>Atyoidea</taxon>
        <taxon>Atyidae</taxon>
        <taxon>Halocaridina</taxon>
    </lineage>
</organism>
<proteinExistence type="predicted"/>
<dbReference type="PANTHER" id="PTHR11475:SF134">
    <property type="entry name" value="LD42267P"/>
    <property type="match status" value="1"/>
</dbReference>
<dbReference type="AlphaFoldDB" id="A0AAN8WGI0"/>
<keyword evidence="2" id="KW-0964">Secreted</keyword>
<dbReference type="GO" id="GO:0006979">
    <property type="term" value="P:response to oxidative stress"/>
    <property type="evidence" value="ECO:0007669"/>
    <property type="project" value="InterPro"/>
</dbReference>
<dbReference type="SUPFAM" id="SSF48113">
    <property type="entry name" value="Heme-dependent peroxidases"/>
    <property type="match status" value="1"/>
</dbReference>
<dbReference type="PROSITE" id="PS50292">
    <property type="entry name" value="PEROXIDASE_3"/>
    <property type="match status" value="1"/>
</dbReference>
<evidence type="ECO:0000256" key="1">
    <source>
        <dbReference type="ARBA" id="ARBA00004613"/>
    </source>
</evidence>
<dbReference type="Pfam" id="PF03098">
    <property type="entry name" value="An_peroxidase"/>
    <property type="match status" value="1"/>
</dbReference>
<dbReference type="CDD" id="cd09823">
    <property type="entry name" value="peroxinectin_like"/>
    <property type="match status" value="1"/>
</dbReference>
<reference evidence="5 6" key="1">
    <citation type="submission" date="2023-11" db="EMBL/GenBank/DDBJ databases">
        <title>Halocaridina rubra genome assembly.</title>
        <authorList>
            <person name="Smith C."/>
        </authorList>
    </citation>
    <scope>NUCLEOTIDE SEQUENCE [LARGE SCALE GENOMIC DNA]</scope>
    <source>
        <strain evidence="5">EP-1</strain>
        <tissue evidence="5">Whole</tissue>
    </source>
</reference>
<evidence type="ECO:0000313" key="5">
    <source>
        <dbReference type="EMBL" id="KAK7065880.1"/>
    </source>
</evidence>
<evidence type="ECO:0008006" key="7">
    <source>
        <dbReference type="Google" id="ProtNLM"/>
    </source>
</evidence>
<dbReference type="Proteomes" id="UP001381693">
    <property type="component" value="Unassembled WGS sequence"/>
</dbReference>
<gene>
    <name evidence="5" type="ORF">SK128_021082</name>
</gene>
<evidence type="ECO:0000256" key="4">
    <source>
        <dbReference type="ARBA" id="ARBA00022729"/>
    </source>
</evidence>
<dbReference type="GO" id="GO:0005576">
    <property type="term" value="C:extracellular region"/>
    <property type="evidence" value="ECO:0007669"/>
    <property type="project" value="UniProtKB-SubCell"/>
</dbReference>
<keyword evidence="3" id="KW-0575">Peroxidase</keyword>
<feature type="non-terminal residue" evidence="5">
    <location>
        <position position="1"/>
    </location>
</feature>
<sequence>FRLDKDQVTYGLPTADVRGTVLGDQCPVEVDFPCQPRKFRAFNGYCNNVQNPKWGNAITRYLRFLPANYGDGVSVPRQSVDGEFLPSARSVSLAIHRDHDTPHKYMTSIAAVFGQFLAHDLSHTPQMAGYIGQRLRCCGVNFNDFHPECYPIRVPDDDPVYGKLQQKCQEYVRSGTAPRTGCTLGPREQINQVTSFIDGSVLYGSSKEESDDLRAFTGGLLKVQRGPGATQILIDDENQIDCKSSSSRLKCFKSGDVRVNEHVGIAAVHQLFVREHNRIAEVLKGLNAHWTDEQVFQETRRIVGAEMQHITYNEFLPSILGQGIVEKYGLALQSSGFFSGYDININAGIANSVSGAALKFVASMMPNNVAYFNQGRKLSERPITDTFYQPFDLYDKDKFDQILEGLITAHAQNEDPAISDAMTNKMFEDSRTGVGLDLAAQIIQHGRDHGIAGYNKWRHFCGLPKAVKFEDLNDVMSPENIKALKSVYKVVDDIDLFTGGLAEKPNRGALVGPTFGCLIGRQFHYLRRGDRYWYENDIPPSSFTKEQLYQLRKASFARIVCDNSDDLQYVQPKAMLEADSFLNARMACQGKNIKSVDLKKWKTASPNFIIPDEMLQESIERAKRDIGTMRDSEWNLWESNLIADPKGPLGSAYAFNRPKRQAIEISNASFILQFASARFVNNFFAGLNL</sequence>
<evidence type="ECO:0000313" key="6">
    <source>
        <dbReference type="Proteomes" id="UP001381693"/>
    </source>
</evidence>
<dbReference type="PANTHER" id="PTHR11475">
    <property type="entry name" value="OXIDASE/PEROXIDASE"/>
    <property type="match status" value="1"/>
</dbReference>
<comment type="subcellular location">
    <subcellularLocation>
        <location evidence="1">Secreted</location>
    </subcellularLocation>
</comment>
<keyword evidence="4" id="KW-0732">Signal</keyword>
<keyword evidence="3" id="KW-0560">Oxidoreductase</keyword>
<protein>
    <recommendedName>
        <fullName evidence="7">Peroxidase</fullName>
    </recommendedName>
</protein>
<dbReference type="Gene3D" id="1.10.640.10">
    <property type="entry name" value="Haem peroxidase domain superfamily, animal type"/>
    <property type="match status" value="1"/>
</dbReference>
<dbReference type="InterPro" id="IPR019791">
    <property type="entry name" value="Haem_peroxidase_animal"/>
</dbReference>
<dbReference type="GO" id="GO:0020037">
    <property type="term" value="F:heme binding"/>
    <property type="evidence" value="ECO:0007669"/>
    <property type="project" value="InterPro"/>
</dbReference>
<dbReference type="InterPro" id="IPR037120">
    <property type="entry name" value="Haem_peroxidase_sf_animal"/>
</dbReference>
<keyword evidence="6" id="KW-1185">Reference proteome</keyword>
<dbReference type="FunFam" id="1.10.640.10:FF:000003">
    <property type="entry name" value="chorion peroxidase"/>
    <property type="match status" value="1"/>
</dbReference>